<accession>A0A6J4ULQ6</accession>
<organism evidence="2">
    <name type="scientific">uncultured Thermomicrobiales bacterium</name>
    <dbReference type="NCBI Taxonomy" id="1645740"/>
    <lineage>
        <taxon>Bacteria</taxon>
        <taxon>Pseudomonadati</taxon>
        <taxon>Thermomicrobiota</taxon>
        <taxon>Thermomicrobia</taxon>
        <taxon>Thermomicrobiales</taxon>
        <taxon>environmental samples</taxon>
    </lineage>
</organism>
<keyword evidence="1" id="KW-1133">Transmembrane helix</keyword>
<feature type="transmembrane region" description="Helical" evidence="1">
    <location>
        <begin position="77"/>
        <end position="101"/>
    </location>
</feature>
<keyword evidence="1" id="KW-0472">Membrane</keyword>
<dbReference type="AlphaFoldDB" id="A0A6J4ULQ6"/>
<dbReference type="EMBL" id="CADCWL010000035">
    <property type="protein sequence ID" value="CAA9551437.1"/>
    <property type="molecule type" value="Genomic_DNA"/>
</dbReference>
<evidence type="ECO:0000256" key="1">
    <source>
        <dbReference type="SAM" id="Phobius"/>
    </source>
</evidence>
<evidence type="ECO:0008006" key="3">
    <source>
        <dbReference type="Google" id="ProtNLM"/>
    </source>
</evidence>
<feature type="transmembrane region" description="Helical" evidence="1">
    <location>
        <begin position="21"/>
        <end position="46"/>
    </location>
</feature>
<protein>
    <recommendedName>
        <fullName evidence="3">YggT family protein</fullName>
    </recommendedName>
</protein>
<gene>
    <name evidence="2" type="ORF">AVDCRST_MAG19-860</name>
</gene>
<name>A0A6J4ULQ6_9BACT</name>
<keyword evidence="1" id="KW-0812">Transmembrane</keyword>
<sequence>MNRAPRLGGRNVQVLRSQLALEVALTVYAAVAAALLVRLGLLALAIPARVWSGEVVYAATAPFVAPLTRLPGGTAGIFGAATLADVTTFVIFALVPLVLLARDRSR</sequence>
<reference evidence="2" key="1">
    <citation type="submission" date="2020-02" db="EMBL/GenBank/DDBJ databases">
        <authorList>
            <person name="Meier V. D."/>
        </authorList>
    </citation>
    <scope>NUCLEOTIDE SEQUENCE</scope>
    <source>
        <strain evidence="2">AVDCRST_MAG19</strain>
    </source>
</reference>
<proteinExistence type="predicted"/>
<evidence type="ECO:0000313" key="2">
    <source>
        <dbReference type="EMBL" id="CAA9551437.1"/>
    </source>
</evidence>